<dbReference type="EMBL" id="LBXL01000043">
    <property type="protein sequence ID" value="KKR28714.1"/>
    <property type="molecule type" value="Genomic_DNA"/>
</dbReference>
<reference evidence="3 4" key="1">
    <citation type="journal article" date="2015" name="Nature">
        <title>rRNA introns, odd ribosomes, and small enigmatic genomes across a large radiation of phyla.</title>
        <authorList>
            <person name="Brown C.T."/>
            <person name="Hug L.A."/>
            <person name="Thomas B.C."/>
            <person name="Sharon I."/>
            <person name="Castelle C.J."/>
            <person name="Singh A."/>
            <person name="Wilkins M.J."/>
            <person name="Williams K.H."/>
            <person name="Banfield J.F."/>
        </authorList>
    </citation>
    <scope>NUCLEOTIDE SEQUENCE [LARGE SCALE GENOMIC DNA]</scope>
</reference>
<evidence type="ECO:0000313" key="4">
    <source>
        <dbReference type="Proteomes" id="UP000034793"/>
    </source>
</evidence>
<keyword evidence="1" id="KW-0378">Hydrolase</keyword>
<evidence type="ECO:0000256" key="2">
    <source>
        <dbReference type="SAM" id="Phobius"/>
    </source>
</evidence>
<accession>A0A0G0PKJ2</accession>
<keyword evidence="2" id="KW-1133">Transmembrane helix</keyword>
<evidence type="ECO:0000313" key="3">
    <source>
        <dbReference type="EMBL" id="KKR28714.1"/>
    </source>
</evidence>
<sequence>MLLLPLFLRLIYMLLRGLGAGLIGFAVIGLIFSYAPIIKQEISYDLGFGGGRNIEDQLQKLNFVNVAEAEKTVRVQEEAKALGVDSYFSIVIPKIDAASNIIANVDAGNPDEYLAALKKGVAHAKGTYFPGQGKTTYLFSHSTDTAYNVSQYNAVFYLLRKLETGDKVLVFFADKKYLYEVESKSVVEADNTEFLQNISEGERLILQTCDPPGTTWKRLIVVAKPVK</sequence>
<gene>
    <name evidence="3" type="ORF">UT61_C0043G0002</name>
</gene>
<dbReference type="SUPFAM" id="SSF63817">
    <property type="entry name" value="Sortase"/>
    <property type="match status" value="1"/>
</dbReference>
<keyword evidence="2" id="KW-0472">Membrane</keyword>
<dbReference type="Proteomes" id="UP000034793">
    <property type="component" value="Unassembled WGS sequence"/>
</dbReference>
<organism evidence="3 4">
    <name type="scientific">Candidatus Woesebacteria bacterium GW2011_GWA1_39_8</name>
    <dbReference type="NCBI Taxonomy" id="1618552"/>
    <lineage>
        <taxon>Bacteria</taxon>
        <taxon>Candidatus Woeseibacteriota</taxon>
    </lineage>
</organism>
<dbReference type="CDD" id="cd05830">
    <property type="entry name" value="Sortase_E"/>
    <property type="match status" value="1"/>
</dbReference>
<protein>
    <submittedName>
        <fullName evidence="3">Sortase family protein</fullName>
    </submittedName>
</protein>
<keyword evidence="2" id="KW-0812">Transmembrane</keyword>
<dbReference type="Gene3D" id="2.40.260.10">
    <property type="entry name" value="Sortase"/>
    <property type="match status" value="1"/>
</dbReference>
<evidence type="ECO:0000256" key="1">
    <source>
        <dbReference type="ARBA" id="ARBA00022801"/>
    </source>
</evidence>
<name>A0A0G0PKJ2_9BACT</name>
<dbReference type="AlphaFoldDB" id="A0A0G0PKJ2"/>
<comment type="caution">
    <text evidence="3">The sequence shown here is derived from an EMBL/GenBank/DDBJ whole genome shotgun (WGS) entry which is preliminary data.</text>
</comment>
<dbReference type="Pfam" id="PF04203">
    <property type="entry name" value="Sortase"/>
    <property type="match status" value="1"/>
</dbReference>
<dbReference type="GO" id="GO:0016787">
    <property type="term" value="F:hydrolase activity"/>
    <property type="evidence" value="ECO:0007669"/>
    <property type="project" value="UniProtKB-KW"/>
</dbReference>
<dbReference type="InterPro" id="IPR042003">
    <property type="entry name" value="Sortase_E"/>
</dbReference>
<dbReference type="InterPro" id="IPR023365">
    <property type="entry name" value="Sortase_dom-sf"/>
</dbReference>
<proteinExistence type="predicted"/>
<dbReference type="NCBIfam" id="TIGR01076">
    <property type="entry name" value="sortase_fam"/>
    <property type="match status" value="1"/>
</dbReference>
<feature type="transmembrane region" description="Helical" evidence="2">
    <location>
        <begin position="6"/>
        <end position="32"/>
    </location>
</feature>
<dbReference type="InterPro" id="IPR005754">
    <property type="entry name" value="Sortase"/>
</dbReference>